<feature type="non-terminal residue" evidence="1">
    <location>
        <position position="1"/>
    </location>
</feature>
<dbReference type="EMBL" id="CAJOBC010062998">
    <property type="protein sequence ID" value="CAF4216439.1"/>
    <property type="molecule type" value="Genomic_DNA"/>
</dbReference>
<dbReference type="Proteomes" id="UP000663829">
    <property type="component" value="Unassembled WGS sequence"/>
</dbReference>
<evidence type="ECO:0000313" key="3">
    <source>
        <dbReference type="Proteomes" id="UP000663829"/>
    </source>
</evidence>
<comment type="caution">
    <text evidence="1">The sequence shown here is derived from an EMBL/GenBank/DDBJ whole genome shotgun (WGS) entry which is preliminary data.</text>
</comment>
<sequence length="49" mass="5824">ILNLVQALRDGKSPFELVQMPPVIIERLGQTRKQFKQKFIDSYPLFSWF</sequence>
<dbReference type="OrthoDB" id="3349449at2759"/>
<gene>
    <name evidence="1" type="ORF">GPM918_LOCUS30786</name>
    <name evidence="2" type="ORF">SRO942_LOCUS31412</name>
</gene>
<dbReference type="EMBL" id="CAJNOQ010014782">
    <property type="protein sequence ID" value="CAF1348527.1"/>
    <property type="molecule type" value="Genomic_DNA"/>
</dbReference>
<proteinExistence type="predicted"/>
<evidence type="ECO:0000313" key="1">
    <source>
        <dbReference type="EMBL" id="CAF1348527.1"/>
    </source>
</evidence>
<organism evidence="1 3">
    <name type="scientific">Didymodactylos carnosus</name>
    <dbReference type="NCBI Taxonomy" id="1234261"/>
    <lineage>
        <taxon>Eukaryota</taxon>
        <taxon>Metazoa</taxon>
        <taxon>Spiralia</taxon>
        <taxon>Gnathifera</taxon>
        <taxon>Rotifera</taxon>
        <taxon>Eurotatoria</taxon>
        <taxon>Bdelloidea</taxon>
        <taxon>Philodinida</taxon>
        <taxon>Philodinidae</taxon>
        <taxon>Didymodactylos</taxon>
    </lineage>
</organism>
<protein>
    <submittedName>
        <fullName evidence="1">Uncharacterized protein</fullName>
    </submittedName>
</protein>
<evidence type="ECO:0000313" key="2">
    <source>
        <dbReference type="EMBL" id="CAF4216439.1"/>
    </source>
</evidence>
<dbReference type="Proteomes" id="UP000681722">
    <property type="component" value="Unassembled WGS sequence"/>
</dbReference>
<name>A0A815H2N0_9BILA</name>
<accession>A0A815H2N0</accession>
<keyword evidence="3" id="KW-1185">Reference proteome</keyword>
<reference evidence="1" key="1">
    <citation type="submission" date="2021-02" db="EMBL/GenBank/DDBJ databases">
        <authorList>
            <person name="Nowell W R."/>
        </authorList>
    </citation>
    <scope>NUCLEOTIDE SEQUENCE</scope>
</reference>
<dbReference type="AlphaFoldDB" id="A0A815H2N0"/>